<dbReference type="EMBL" id="JANPWB010000002">
    <property type="protein sequence ID" value="KAJ1205495.1"/>
    <property type="molecule type" value="Genomic_DNA"/>
</dbReference>
<protein>
    <submittedName>
        <fullName evidence="2">Uncharacterized protein</fullName>
    </submittedName>
</protein>
<keyword evidence="3" id="KW-1185">Reference proteome</keyword>
<dbReference type="Proteomes" id="UP001066276">
    <property type="component" value="Chromosome 1_2"/>
</dbReference>
<dbReference type="AlphaFoldDB" id="A0AAV7VXZ8"/>
<comment type="caution">
    <text evidence="2">The sequence shown here is derived from an EMBL/GenBank/DDBJ whole genome shotgun (WGS) entry which is preliminary data.</text>
</comment>
<evidence type="ECO:0000256" key="1">
    <source>
        <dbReference type="SAM" id="MobiDB-lite"/>
    </source>
</evidence>
<sequence>MRHTRRPPRGACKRYSSGLRFPSSVKSFCPSHTPPAGEEAGEASQPQFRSHRRDGRRCSSTEPGATAPLLSTGPPVELQLVVKRVSRASLPSTAVPRDRSVVPRGPTHSPVQATALSGSEALRRSAALHGSGSGPGQHPSRPDRPPPKVSTEAGCY</sequence>
<proteinExistence type="predicted"/>
<reference evidence="2" key="1">
    <citation type="journal article" date="2022" name="bioRxiv">
        <title>Sequencing and chromosome-scale assembly of the giantPleurodeles waltlgenome.</title>
        <authorList>
            <person name="Brown T."/>
            <person name="Elewa A."/>
            <person name="Iarovenko S."/>
            <person name="Subramanian E."/>
            <person name="Araus A.J."/>
            <person name="Petzold A."/>
            <person name="Susuki M."/>
            <person name="Suzuki K.-i.T."/>
            <person name="Hayashi T."/>
            <person name="Toyoda A."/>
            <person name="Oliveira C."/>
            <person name="Osipova E."/>
            <person name="Leigh N.D."/>
            <person name="Simon A."/>
            <person name="Yun M.H."/>
        </authorList>
    </citation>
    <scope>NUCLEOTIDE SEQUENCE</scope>
    <source>
        <strain evidence="2">20211129_DDA</strain>
        <tissue evidence="2">Liver</tissue>
    </source>
</reference>
<gene>
    <name evidence="2" type="ORF">NDU88_000929</name>
</gene>
<evidence type="ECO:0000313" key="2">
    <source>
        <dbReference type="EMBL" id="KAJ1205495.1"/>
    </source>
</evidence>
<feature type="region of interest" description="Disordered" evidence="1">
    <location>
        <begin position="88"/>
        <end position="156"/>
    </location>
</feature>
<organism evidence="2 3">
    <name type="scientific">Pleurodeles waltl</name>
    <name type="common">Iberian ribbed newt</name>
    <dbReference type="NCBI Taxonomy" id="8319"/>
    <lineage>
        <taxon>Eukaryota</taxon>
        <taxon>Metazoa</taxon>
        <taxon>Chordata</taxon>
        <taxon>Craniata</taxon>
        <taxon>Vertebrata</taxon>
        <taxon>Euteleostomi</taxon>
        <taxon>Amphibia</taxon>
        <taxon>Batrachia</taxon>
        <taxon>Caudata</taxon>
        <taxon>Salamandroidea</taxon>
        <taxon>Salamandridae</taxon>
        <taxon>Pleurodelinae</taxon>
        <taxon>Pleurodeles</taxon>
    </lineage>
</organism>
<accession>A0AAV7VXZ8</accession>
<feature type="region of interest" description="Disordered" evidence="1">
    <location>
        <begin position="23"/>
        <end position="74"/>
    </location>
</feature>
<evidence type="ECO:0000313" key="3">
    <source>
        <dbReference type="Proteomes" id="UP001066276"/>
    </source>
</evidence>
<name>A0AAV7VXZ8_PLEWA</name>